<dbReference type="EMBL" id="LLZU01000039">
    <property type="protein sequence ID" value="KRV46609.1"/>
    <property type="molecule type" value="Genomic_DNA"/>
</dbReference>
<proteinExistence type="predicted"/>
<dbReference type="RefSeq" id="WP_018385179.1">
    <property type="nucleotide sequence ID" value="NZ_LLZU01000039.1"/>
</dbReference>
<dbReference type="Gene3D" id="3.30.70.100">
    <property type="match status" value="2"/>
</dbReference>
<dbReference type="SUPFAM" id="SSF54909">
    <property type="entry name" value="Dimeric alpha+beta barrel"/>
    <property type="match status" value="1"/>
</dbReference>
<evidence type="ECO:0000313" key="2">
    <source>
        <dbReference type="EMBL" id="KRV46609.1"/>
    </source>
</evidence>
<accession>A0A0T6LL40</accession>
<dbReference type="Proteomes" id="UP000050867">
    <property type="component" value="Unassembled WGS sequence"/>
</dbReference>
<name>A0A0T6LL40_WENVI</name>
<dbReference type="OrthoDB" id="1493813at2"/>
<dbReference type="InterPro" id="IPR011008">
    <property type="entry name" value="Dimeric_a/b-barrel"/>
</dbReference>
<feature type="region of interest" description="Disordered" evidence="1">
    <location>
        <begin position="1"/>
        <end position="21"/>
    </location>
</feature>
<dbReference type="AlphaFoldDB" id="A0A0T6LL40"/>
<reference evidence="2 3" key="1">
    <citation type="submission" date="2015-10" db="EMBL/GenBank/DDBJ databases">
        <title>Draft genome sequence of pyrrolomycin-producing Streptomyces vitaminophilus.</title>
        <authorList>
            <person name="Graham D.E."/>
            <person name="Mahan K.M."/>
            <person name="Klingeman D.M."/>
            <person name="Hettich R.L."/>
            <person name="Parry R.J."/>
        </authorList>
    </citation>
    <scope>NUCLEOTIDE SEQUENCE [LARGE SCALE GENOMIC DNA]</scope>
    <source>
        <strain evidence="2 3">ATCC 31673</strain>
    </source>
</reference>
<evidence type="ECO:0000313" key="3">
    <source>
        <dbReference type="Proteomes" id="UP000050867"/>
    </source>
</evidence>
<evidence type="ECO:0000256" key="1">
    <source>
        <dbReference type="SAM" id="MobiDB-lite"/>
    </source>
</evidence>
<sequence length="224" mass="24482">MPAPSDPPDRTEPAPAEAPGPFLIPVPRSQVSTVWVREWTVDTQHDQQTAAADTKAGWQNEDWPAGVLSRTCLLGTDGDALLTFTQCSTDEFTDAAEDAVPYRLSLTTALHPDRATGLFVVVTTDVTGPQGQRDLLDLRYEQVLGYADAETADVRAPGLLRMHLLSSVDGTTLVSCAEWVDLPAHEAFLRSVGHQQEMAAIRGLAGVRAARFRRYRHHASLVRQ</sequence>
<keyword evidence="3" id="KW-1185">Reference proteome</keyword>
<organism evidence="2 3">
    <name type="scientific">Wenjunlia vitaminophila</name>
    <name type="common">Streptomyces vitaminophilus</name>
    <dbReference type="NCBI Taxonomy" id="76728"/>
    <lineage>
        <taxon>Bacteria</taxon>
        <taxon>Bacillati</taxon>
        <taxon>Actinomycetota</taxon>
        <taxon>Actinomycetes</taxon>
        <taxon>Kitasatosporales</taxon>
        <taxon>Streptomycetaceae</taxon>
        <taxon>Wenjunlia</taxon>
    </lineage>
</organism>
<gene>
    <name evidence="2" type="ORF">AQ490_12100</name>
</gene>
<comment type="caution">
    <text evidence="2">The sequence shown here is derived from an EMBL/GenBank/DDBJ whole genome shotgun (WGS) entry which is preliminary data.</text>
</comment>
<evidence type="ECO:0008006" key="4">
    <source>
        <dbReference type="Google" id="ProtNLM"/>
    </source>
</evidence>
<protein>
    <recommendedName>
        <fullName evidence="4">ABM domain-containing protein</fullName>
    </recommendedName>
</protein>